<feature type="domain" description="Peptidase S9A N-terminal" evidence="2">
    <location>
        <begin position="31"/>
        <end position="116"/>
    </location>
</feature>
<organism evidence="3 4">
    <name type="scientific">Steinernema carpocapsae</name>
    <name type="common">Entomopathogenic nematode</name>
    <dbReference type="NCBI Taxonomy" id="34508"/>
    <lineage>
        <taxon>Eukaryota</taxon>
        <taxon>Metazoa</taxon>
        <taxon>Ecdysozoa</taxon>
        <taxon>Nematoda</taxon>
        <taxon>Chromadorea</taxon>
        <taxon>Rhabditida</taxon>
        <taxon>Tylenchina</taxon>
        <taxon>Panagrolaimomorpha</taxon>
        <taxon>Strongyloidoidea</taxon>
        <taxon>Steinernematidae</taxon>
        <taxon>Steinernema</taxon>
    </lineage>
</organism>
<evidence type="ECO:0000313" key="4">
    <source>
        <dbReference type="Proteomes" id="UP000298663"/>
    </source>
</evidence>
<dbReference type="InterPro" id="IPR051167">
    <property type="entry name" value="Prolyl_oligopep/macrocyclase"/>
</dbReference>
<protein>
    <recommendedName>
        <fullName evidence="2">Peptidase S9A N-terminal domain-containing protein</fullName>
    </recommendedName>
</protein>
<keyword evidence="4" id="KW-1185">Reference proteome</keyword>
<dbReference type="PANTHER" id="PTHR42881:SF2">
    <property type="entry name" value="PROLYL ENDOPEPTIDASE"/>
    <property type="match status" value="1"/>
</dbReference>
<evidence type="ECO:0000313" key="3">
    <source>
        <dbReference type="EMBL" id="TKR82878.1"/>
    </source>
</evidence>
<feature type="region of interest" description="Disordered" evidence="1">
    <location>
        <begin position="182"/>
        <end position="203"/>
    </location>
</feature>
<name>A0A4U5NIE4_STECR</name>
<evidence type="ECO:0000256" key="1">
    <source>
        <dbReference type="SAM" id="MobiDB-lite"/>
    </source>
</evidence>
<reference evidence="3 4" key="1">
    <citation type="journal article" date="2015" name="Genome Biol.">
        <title>Comparative genomics of Steinernema reveals deeply conserved gene regulatory networks.</title>
        <authorList>
            <person name="Dillman A.R."/>
            <person name="Macchietto M."/>
            <person name="Porter C.F."/>
            <person name="Rogers A."/>
            <person name="Williams B."/>
            <person name="Antoshechkin I."/>
            <person name="Lee M.M."/>
            <person name="Goodwin Z."/>
            <person name="Lu X."/>
            <person name="Lewis E.E."/>
            <person name="Goodrich-Blair H."/>
            <person name="Stock S.P."/>
            <person name="Adams B.J."/>
            <person name="Sternberg P.W."/>
            <person name="Mortazavi A."/>
        </authorList>
    </citation>
    <scope>NUCLEOTIDE SEQUENCE [LARGE SCALE GENOMIC DNA]</scope>
    <source>
        <strain evidence="3 4">ALL</strain>
    </source>
</reference>
<dbReference type="InterPro" id="IPR023302">
    <property type="entry name" value="Pept_S9A_N"/>
</dbReference>
<dbReference type="InterPro" id="IPR029058">
    <property type="entry name" value="AB_hydrolase_fold"/>
</dbReference>
<evidence type="ECO:0000259" key="2">
    <source>
        <dbReference type="Pfam" id="PF02897"/>
    </source>
</evidence>
<reference evidence="3 4" key="2">
    <citation type="journal article" date="2019" name="G3 (Bethesda)">
        <title>Hybrid Assembly of the Genome of the Entomopathogenic Nematode Steinernema carpocapsae Identifies the X-Chromosome.</title>
        <authorList>
            <person name="Serra L."/>
            <person name="Macchietto M."/>
            <person name="Macias-Munoz A."/>
            <person name="McGill C.J."/>
            <person name="Rodriguez I.M."/>
            <person name="Rodriguez B."/>
            <person name="Murad R."/>
            <person name="Mortazavi A."/>
        </authorList>
    </citation>
    <scope>NUCLEOTIDE SEQUENCE [LARGE SCALE GENOMIC DNA]</scope>
    <source>
        <strain evidence="3 4">ALL</strain>
    </source>
</reference>
<proteinExistence type="predicted"/>
<dbReference type="Gene3D" id="3.40.50.1820">
    <property type="entry name" value="alpha/beta hydrolase"/>
    <property type="match status" value="1"/>
</dbReference>
<gene>
    <name evidence="3" type="ORF">L596_016552</name>
</gene>
<sequence>MPSSESNGVSNGANASEVVASDIFIRPVDYPKPRRDESIVDDFHGTKVADPYRWMENPDAAETQAFVEECNKISEPFLNASSVRETMRARLTELWDYEKYSCSSKRGKYYYYLQHRPAESERHLPANEPGRSWEGLPRPKHPLLRRHDVHPPNVLDGERRDLRLRAFGEGLRLGHRQVQEGQRRRIARRRHGNEAQRLGVDVR</sequence>
<dbReference type="GO" id="GO:0005829">
    <property type="term" value="C:cytosol"/>
    <property type="evidence" value="ECO:0007669"/>
    <property type="project" value="TreeGrafter"/>
</dbReference>
<dbReference type="AlphaFoldDB" id="A0A4U5NIE4"/>
<dbReference type="SUPFAM" id="SSF50993">
    <property type="entry name" value="Peptidase/esterase 'gauge' domain"/>
    <property type="match status" value="1"/>
</dbReference>
<dbReference type="PANTHER" id="PTHR42881">
    <property type="entry name" value="PROLYL ENDOPEPTIDASE"/>
    <property type="match status" value="1"/>
</dbReference>
<dbReference type="STRING" id="34508.A0A4U5NIE4"/>
<dbReference type="Proteomes" id="UP000298663">
    <property type="component" value="Unassembled WGS sequence"/>
</dbReference>
<dbReference type="GO" id="GO:0070012">
    <property type="term" value="F:oligopeptidase activity"/>
    <property type="evidence" value="ECO:0007669"/>
    <property type="project" value="TreeGrafter"/>
</dbReference>
<accession>A0A4U5NIE4</accession>
<dbReference type="Pfam" id="PF02897">
    <property type="entry name" value="Peptidase_S9_N"/>
    <property type="match status" value="1"/>
</dbReference>
<dbReference type="GO" id="GO:0004252">
    <property type="term" value="F:serine-type endopeptidase activity"/>
    <property type="evidence" value="ECO:0007669"/>
    <property type="project" value="InterPro"/>
</dbReference>
<comment type="caution">
    <text evidence="3">The sequence shown here is derived from an EMBL/GenBank/DDBJ whole genome shotgun (WGS) entry which is preliminary data.</text>
</comment>
<dbReference type="OrthoDB" id="248387at2759"/>
<dbReference type="EMBL" id="AZBU02000004">
    <property type="protein sequence ID" value="TKR82878.1"/>
    <property type="molecule type" value="Genomic_DNA"/>
</dbReference>